<feature type="non-terminal residue" evidence="2">
    <location>
        <position position="88"/>
    </location>
</feature>
<name>A0A699XKJ7_TANCI</name>
<protein>
    <submittedName>
        <fullName evidence="2">Uncharacterized protein</fullName>
    </submittedName>
</protein>
<evidence type="ECO:0000313" key="2">
    <source>
        <dbReference type="EMBL" id="GFD57431.1"/>
    </source>
</evidence>
<evidence type="ECO:0000256" key="1">
    <source>
        <dbReference type="SAM" id="MobiDB-lite"/>
    </source>
</evidence>
<gene>
    <name evidence="2" type="ORF">Tci_929400</name>
</gene>
<organism evidence="2">
    <name type="scientific">Tanacetum cinerariifolium</name>
    <name type="common">Dalmatian daisy</name>
    <name type="synonym">Chrysanthemum cinerariifolium</name>
    <dbReference type="NCBI Taxonomy" id="118510"/>
    <lineage>
        <taxon>Eukaryota</taxon>
        <taxon>Viridiplantae</taxon>
        <taxon>Streptophyta</taxon>
        <taxon>Embryophyta</taxon>
        <taxon>Tracheophyta</taxon>
        <taxon>Spermatophyta</taxon>
        <taxon>Magnoliopsida</taxon>
        <taxon>eudicotyledons</taxon>
        <taxon>Gunneridae</taxon>
        <taxon>Pentapetalae</taxon>
        <taxon>asterids</taxon>
        <taxon>campanulids</taxon>
        <taxon>Asterales</taxon>
        <taxon>Asteraceae</taxon>
        <taxon>Asteroideae</taxon>
        <taxon>Anthemideae</taxon>
        <taxon>Anthemidinae</taxon>
        <taxon>Tanacetum</taxon>
    </lineage>
</organism>
<proteinExistence type="predicted"/>
<feature type="non-terminal residue" evidence="2">
    <location>
        <position position="1"/>
    </location>
</feature>
<dbReference type="AlphaFoldDB" id="A0A699XKJ7"/>
<reference evidence="2" key="1">
    <citation type="journal article" date="2019" name="Sci. Rep.">
        <title>Draft genome of Tanacetum cinerariifolium, the natural source of mosquito coil.</title>
        <authorList>
            <person name="Yamashiro T."/>
            <person name="Shiraishi A."/>
            <person name="Satake H."/>
            <person name="Nakayama K."/>
        </authorList>
    </citation>
    <scope>NUCLEOTIDE SEQUENCE</scope>
</reference>
<dbReference type="EMBL" id="BKCJ011840967">
    <property type="protein sequence ID" value="GFD57431.1"/>
    <property type="molecule type" value="Genomic_DNA"/>
</dbReference>
<accession>A0A699XKJ7</accession>
<feature type="region of interest" description="Disordered" evidence="1">
    <location>
        <begin position="1"/>
        <end position="34"/>
    </location>
</feature>
<comment type="caution">
    <text evidence="2">The sequence shown here is derived from an EMBL/GenBank/DDBJ whole genome shotgun (WGS) entry which is preliminary data.</text>
</comment>
<sequence>RDPDPARRPVQRPGACTDRQYGRAGPQSTGLDWTLRSAGSSVPALLSLPWGQRRRHCRRYVAGAVSARRHPGNVYLGADVLSDPHQLD</sequence>